<protein>
    <recommendedName>
        <fullName evidence="1">ParB-like N-terminal domain-containing protein</fullName>
    </recommendedName>
</protein>
<evidence type="ECO:0000313" key="2">
    <source>
        <dbReference type="EMBL" id="PZO87413.1"/>
    </source>
</evidence>
<dbReference type="InterPro" id="IPR003115">
    <property type="entry name" value="ParB_N"/>
</dbReference>
<dbReference type="GO" id="GO:0005694">
    <property type="term" value="C:chromosome"/>
    <property type="evidence" value="ECO:0007669"/>
    <property type="project" value="TreeGrafter"/>
</dbReference>
<dbReference type="PANTHER" id="PTHR33375:SF7">
    <property type="entry name" value="CHROMOSOME 2-PARTITIONING PROTEIN PARB-RELATED"/>
    <property type="match status" value="1"/>
</dbReference>
<dbReference type="Pfam" id="PF02195">
    <property type="entry name" value="ParB_N"/>
    <property type="match status" value="1"/>
</dbReference>
<evidence type="ECO:0000259" key="1">
    <source>
        <dbReference type="SMART" id="SM00470"/>
    </source>
</evidence>
<dbReference type="PANTHER" id="PTHR33375">
    <property type="entry name" value="CHROMOSOME-PARTITIONING PROTEIN PARB-RELATED"/>
    <property type="match status" value="1"/>
</dbReference>
<sequence length="478" mass="53068">MTHSTIPLNKLRLSERNVRKTNRDEDIASLAEDIAARGLKQNLVVTPSAEKPGLYEVDAGGRRFLALQRLSAEKRIPKNHPVAVLIEEPEQALETSLAENLHRVAMNPADEFEAFATIIAGYADAGITSLDEQVANCARRFGVTPRHVEQRLRLADLHPEILAALRASHIGLEAAKAYGTYPDQDLQLKVFKGRDKLTWGTKHDPKAIRDEMQGKVYRADYRAAVYAGIDNYLAAGGRMVREFFMGAEDADVLLDMRLVDKLAQERAAEEADRFGKQAGFAGGEVKIWSGRYDSWPKAPAGFKLAYQDGMDAPDEERAQLRAIFAISDDGSALEMNSNGFHFAPADAKPVAIDARFERESAEQRAERERDRQIERIAIRLAAPRVAGTPLEGRAYWPADRAWVEPMEFDEERGFYVVALLVTVPVDEVQAARDAAEIEYQRLIDERAAREAAEAAKEAAGEDVIDVVNGELEREESAA</sequence>
<dbReference type="AlphaFoldDB" id="A0A2W4ZYR1"/>
<feature type="domain" description="ParB-like N-terminal" evidence="1">
    <location>
        <begin position="4"/>
        <end position="101"/>
    </location>
</feature>
<dbReference type="SUPFAM" id="SSF110849">
    <property type="entry name" value="ParB/Sulfiredoxin"/>
    <property type="match status" value="1"/>
</dbReference>
<accession>A0A2W4ZYR1</accession>
<reference evidence="2 3" key="1">
    <citation type="submission" date="2017-08" db="EMBL/GenBank/DDBJ databases">
        <title>Infants hospitalized years apart are colonized by the same room-sourced microbial strains.</title>
        <authorList>
            <person name="Brooks B."/>
            <person name="Olm M.R."/>
            <person name="Firek B.A."/>
            <person name="Baker R."/>
            <person name="Thomas B.C."/>
            <person name="Morowitz M.J."/>
            <person name="Banfield J.F."/>
        </authorList>
    </citation>
    <scope>NUCLEOTIDE SEQUENCE [LARGE SCALE GENOMIC DNA]</scope>
    <source>
        <strain evidence="2">S2_018_000_R2_101</strain>
    </source>
</reference>
<gene>
    <name evidence="2" type="ORF">DI623_14770</name>
</gene>
<dbReference type="Gene3D" id="1.10.10.2830">
    <property type="match status" value="1"/>
</dbReference>
<comment type="caution">
    <text evidence="2">The sequence shown here is derived from an EMBL/GenBank/DDBJ whole genome shotgun (WGS) entry which is preliminary data.</text>
</comment>
<dbReference type="InterPro" id="IPR050336">
    <property type="entry name" value="Chromosome_partition/occlusion"/>
</dbReference>
<organism evidence="2 3">
    <name type="scientific">Sphingomonas sanxanigenens</name>
    <dbReference type="NCBI Taxonomy" id="397260"/>
    <lineage>
        <taxon>Bacteria</taxon>
        <taxon>Pseudomonadati</taxon>
        <taxon>Pseudomonadota</taxon>
        <taxon>Alphaproteobacteria</taxon>
        <taxon>Sphingomonadales</taxon>
        <taxon>Sphingomonadaceae</taxon>
        <taxon>Sphingomonas</taxon>
    </lineage>
</organism>
<proteinExistence type="predicted"/>
<dbReference type="SUPFAM" id="SSF109709">
    <property type="entry name" value="KorB DNA-binding domain-like"/>
    <property type="match status" value="1"/>
</dbReference>
<dbReference type="SMART" id="SM00470">
    <property type="entry name" value="ParB"/>
    <property type="match status" value="1"/>
</dbReference>
<name>A0A2W4ZYR1_9SPHN</name>
<dbReference type="EMBL" id="QFNN01000133">
    <property type="protein sequence ID" value="PZO87413.1"/>
    <property type="molecule type" value="Genomic_DNA"/>
</dbReference>
<dbReference type="InterPro" id="IPR036086">
    <property type="entry name" value="ParB/Sulfiredoxin_sf"/>
</dbReference>
<dbReference type="Gene3D" id="3.90.1530.30">
    <property type="match status" value="1"/>
</dbReference>
<evidence type="ECO:0000313" key="3">
    <source>
        <dbReference type="Proteomes" id="UP000249066"/>
    </source>
</evidence>
<dbReference type="CDD" id="cd16406">
    <property type="entry name" value="ParB_N_like"/>
    <property type="match status" value="1"/>
</dbReference>
<dbReference type="Proteomes" id="UP000249066">
    <property type="component" value="Unassembled WGS sequence"/>
</dbReference>
<dbReference type="GO" id="GO:0007059">
    <property type="term" value="P:chromosome segregation"/>
    <property type="evidence" value="ECO:0007669"/>
    <property type="project" value="TreeGrafter"/>
</dbReference>